<evidence type="ECO:0000313" key="2">
    <source>
        <dbReference type="Proteomes" id="UP001356427"/>
    </source>
</evidence>
<keyword evidence="2" id="KW-1185">Reference proteome</keyword>
<reference evidence="1 2" key="1">
    <citation type="submission" date="2021-04" db="EMBL/GenBank/DDBJ databases">
        <authorList>
            <person name="De Guttry C."/>
            <person name="Zahm M."/>
            <person name="Klopp C."/>
            <person name="Cabau C."/>
            <person name="Louis A."/>
            <person name="Berthelot C."/>
            <person name="Parey E."/>
            <person name="Roest Crollius H."/>
            <person name="Montfort J."/>
            <person name="Robinson-Rechavi M."/>
            <person name="Bucao C."/>
            <person name="Bouchez O."/>
            <person name="Gislard M."/>
            <person name="Lluch J."/>
            <person name="Milhes M."/>
            <person name="Lampietro C."/>
            <person name="Lopez Roques C."/>
            <person name="Donnadieu C."/>
            <person name="Braasch I."/>
            <person name="Desvignes T."/>
            <person name="Postlethwait J."/>
            <person name="Bobe J."/>
            <person name="Wedekind C."/>
            <person name="Guiguen Y."/>
        </authorList>
    </citation>
    <scope>NUCLEOTIDE SEQUENCE [LARGE SCALE GENOMIC DNA]</scope>
    <source>
        <strain evidence="1">Cs_M1</strain>
        <tissue evidence="1">Blood</tissue>
    </source>
</reference>
<dbReference type="AlphaFoldDB" id="A0AAN8Q7N2"/>
<comment type="caution">
    <text evidence="1">The sequence shown here is derived from an EMBL/GenBank/DDBJ whole genome shotgun (WGS) entry which is preliminary data.</text>
</comment>
<sequence>MGTPTVVQVQLSVYIGCCNRSPAVEQKRFMVPALLPLQVKNLYSVSSEVNNPSDMKNMEFGEWAHLTIQTQALTYQKGSTNIRQQTAEDHSDMMMQAYCNITAGRVG</sequence>
<dbReference type="Proteomes" id="UP001356427">
    <property type="component" value="Unassembled WGS sequence"/>
</dbReference>
<gene>
    <name evidence="1" type="ORF">J4Q44_G00350150</name>
</gene>
<protein>
    <submittedName>
        <fullName evidence="1">Uncharacterized protein</fullName>
    </submittedName>
</protein>
<organism evidence="1 2">
    <name type="scientific">Coregonus suidteri</name>
    <dbReference type="NCBI Taxonomy" id="861788"/>
    <lineage>
        <taxon>Eukaryota</taxon>
        <taxon>Metazoa</taxon>
        <taxon>Chordata</taxon>
        <taxon>Craniata</taxon>
        <taxon>Vertebrata</taxon>
        <taxon>Euteleostomi</taxon>
        <taxon>Actinopterygii</taxon>
        <taxon>Neopterygii</taxon>
        <taxon>Teleostei</taxon>
        <taxon>Protacanthopterygii</taxon>
        <taxon>Salmoniformes</taxon>
        <taxon>Salmonidae</taxon>
        <taxon>Coregoninae</taxon>
        <taxon>Coregonus</taxon>
    </lineage>
</organism>
<dbReference type="EMBL" id="JAGTTL010000035">
    <property type="protein sequence ID" value="KAK6294185.1"/>
    <property type="molecule type" value="Genomic_DNA"/>
</dbReference>
<name>A0AAN8Q7N2_9TELE</name>
<evidence type="ECO:0000313" key="1">
    <source>
        <dbReference type="EMBL" id="KAK6294185.1"/>
    </source>
</evidence>
<proteinExistence type="predicted"/>
<accession>A0AAN8Q7N2</accession>